<sequence length="36" mass="3998">MCRPKLRCDVEEALSSRVPSSCPSSPAWMMTVKVSK</sequence>
<protein>
    <submittedName>
        <fullName evidence="1">Effector protein OEC85</fullName>
    </submittedName>
</protein>
<accession>A0A088QD96</accession>
<evidence type="ECO:0000313" key="1">
    <source>
        <dbReference type="EMBL" id="AIN81223.1"/>
    </source>
</evidence>
<name>A0A088QD96_9PEZI</name>
<gene>
    <name evidence="1" type="primary">OEC85</name>
</gene>
<organism evidence="1">
    <name type="scientific">Golovinomyces orontii</name>
    <dbReference type="NCBI Taxonomy" id="62715"/>
    <lineage>
        <taxon>Eukaryota</taxon>
        <taxon>Fungi</taxon>
        <taxon>Dikarya</taxon>
        <taxon>Ascomycota</taxon>
        <taxon>Pezizomycotina</taxon>
        <taxon>Leotiomycetes</taxon>
        <taxon>Erysiphales</taxon>
        <taxon>Erysiphaceae</taxon>
        <taxon>Golovinomyces</taxon>
    </lineage>
</organism>
<reference evidence="1" key="1">
    <citation type="journal article" date="2014" name="Cell Host Microbe">
        <title>Convergent targeting of a common host protein-network by pathogen effectors from three kingdoms of life.</title>
        <authorList>
            <person name="Wessling R."/>
            <person name="Epple P.M."/>
            <person name="Altmann S."/>
            <person name="He Y."/>
            <person name="Yang L."/>
            <person name="McDonald N."/>
            <person name="Wiley K."/>
            <person name="Bader K.C."/>
            <person name="Glaesser C."/>
            <person name="Mukhtar M.S."/>
            <person name="Haigis S."/>
            <person name="Ghamsari L."/>
            <person name="Stephens A.E."/>
            <person name="Ecker J.R."/>
            <person name="Vidal M."/>
            <person name="Jones J.D.G."/>
            <person name="Mayer K.F.X."/>
            <person name="Ver Loren van Themaat E."/>
            <person name="Schulze-Lefert P."/>
            <person name="Dangl J.L."/>
            <person name="Panstruga R."/>
            <person name="Braun P."/>
        </authorList>
    </citation>
    <scope>NUCLEOTIDE SEQUENCE</scope>
</reference>
<dbReference type="AlphaFoldDB" id="A0A088QD96"/>
<dbReference type="EMBL" id="KM220880">
    <property type="protein sequence ID" value="AIN81223.1"/>
    <property type="molecule type" value="mRNA"/>
</dbReference>
<dbReference type="IntAct" id="A0A088QD96">
    <property type="interactions" value="1"/>
</dbReference>
<proteinExistence type="evidence at transcript level"/>
<feature type="non-terminal residue" evidence="1">
    <location>
        <position position="1"/>
    </location>
</feature>